<dbReference type="SMART" id="SM00530">
    <property type="entry name" value="HTH_XRE"/>
    <property type="match status" value="1"/>
</dbReference>
<dbReference type="Pfam" id="PF13560">
    <property type="entry name" value="HTH_31"/>
    <property type="match status" value="1"/>
</dbReference>
<dbReference type="CDD" id="cd00093">
    <property type="entry name" value="HTH_XRE"/>
    <property type="match status" value="1"/>
</dbReference>
<organism evidence="3 4">
    <name type="scientific">Acrocarpospora phusangensis</name>
    <dbReference type="NCBI Taxonomy" id="1070424"/>
    <lineage>
        <taxon>Bacteria</taxon>
        <taxon>Bacillati</taxon>
        <taxon>Actinomycetota</taxon>
        <taxon>Actinomycetes</taxon>
        <taxon>Streptosporangiales</taxon>
        <taxon>Streptosporangiaceae</taxon>
        <taxon>Acrocarpospora</taxon>
    </lineage>
</organism>
<gene>
    <name evidence="3" type="ORF">Aph01nite_68430</name>
</gene>
<dbReference type="AlphaFoldDB" id="A0A919USD6"/>
<dbReference type="InterPro" id="IPR001387">
    <property type="entry name" value="Cro/C1-type_HTH"/>
</dbReference>
<evidence type="ECO:0000259" key="2">
    <source>
        <dbReference type="PROSITE" id="PS50943"/>
    </source>
</evidence>
<protein>
    <recommendedName>
        <fullName evidence="2">HTH cro/C1-type domain-containing protein</fullName>
    </recommendedName>
</protein>
<dbReference type="Gene3D" id="1.10.260.40">
    <property type="entry name" value="lambda repressor-like DNA-binding domains"/>
    <property type="match status" value="1"/>
</dbReference>
<keyword evidence="4" id="KW-1185">Reference proteome</keyword>
<dbReference type="Proteomes" id="UP000640052">
    <property type="component" value="Unassembled WGS sequence"/>
</dbReference>
<evidence type="ECO:0000256" key="1">
    <source>
        <dbReference type="SAM" id="Phobius"/>
    </source>
</evidence>
<name>A0A919USD6_9ACTN</name>
<accession>A0A919USD6</accession>
<feature type="domain" description="HTH cro/C1-type" evidence="2">
    <location>
        <begin position="35"/>
        <end position="78"/>
    </location>
</feature>
<keyword evidence="1" id="KW-1133">Transmembrane helix</keyword>
<dbReference type="InterPro" id="IPR010982">
    <property type="entry name" value="Lambda_DNA-bd_dom_sf"/>
</dbReference>
<evidence type="ECO:0000313" key="4">
    <source>
        <dbReference type="Proteomes" id="UP000640052"/>
    </source>
</evidence>
<reference evidence="3" key="1">
    <citation type="submission" date="2021-01" db="EMBL/GenBank/DDBJ databases">
        <title>Whole genome shotgun sequence of Acrocarpospora phusangensis NBRC 108782.</title>
        <authorList>
            <person name="Komaki H."/>
            <person name="Tamura T."/>
        </authorList>
    </citation>
    <scope>NUCLEOTIDE SEQUENCE</scope>
    <source>
        <strain evidence="3">NBRC 108782</strain>
    </source>
</reference>
<comment type="caution">
    <text evidence="3">The sequence shown here is derived from an EMBL/GenBank/DDBJ whole genome shotgun (WGS) entry which is preliminary data.</text>
</comment>
<dbReference type="PROSITE" id="PS50943">
    <property type="entry name" value="HTH_CROC1"/>
    <property type="match status" value="1"/>
</dbReference>
<dbReference type="GO" id="GO:0003677">
    <property type="term" value="F:DNA binding"/>
    <property type="evidence" value="ECO:0007669"/>
    <property type="project" value="InterPro"/>
</dbReference>
<dbReference type="SUPFAM" id="SSF47413">
    <property type="entry name" value="lambda repressor-like DNA-binding domains"/>
    <property type="match status" value="1"/>
</dbReference>
<dbReference type="EMBL" id="BOOA01000084">
    <property type="protein sequence ID" value="GIH28533.1"/>
    <property type="molecule type" value="Genomic_DNA"/>
</dbReference>
<sequence length="270" mass="29156">MRTGGWVRAMTRTAEAEKLAAQFRMLKARADVSFETLAKRAGISSSTLHRYCSGVKTPSDPAAIRAFAKACGATTEEFHELHRLWVLADAARSTAGDIAPEAVPDADLEPESEPSTPAPSFTARLGRFVRRPLVIATAAAVVTATATAVVFLSMGEGEDPEPGATVLAQVRVYNVEGDCKTRPERVPACSMGLARDPHRKYDADNVVSHRVWHADVLHTDCVLYGGDRVEDETGVGTTRWFRVRLNTVPGGIAWLPAVRTHDNPPLPTCA</sequence>
<feature type="transmembrane region" description="Helical" evidence="1">
    <location>
        <begin position="133"/>
        <end position="154"/>
    </location>
</feature>
<keyword evidence="1" id="KW-0812">Transmembrane</keyword>
<evidence type="ECO:0000313" key="3">
    <source>
        <dbReference type="EMBL" id="GIH28533.1"/>
    </source>
</evidence>
<proteinExistence type="predicted"/>
<keyword evidence="1" id="KW-0472">Membrane</keyword>